<evidence type="ECO:0000259" key="7">
    <source>
        <dbReference type="Pfam" id="PF02706"/>
    </source>
</evidence>
<dbReference type="InterPro" id="IPR050445">
    <property type="entry name" value="Bact_polysacc_biosynth/exp"/>
</dbReference>
<keyword evidence="5 6" id="KW-0472">Membrane</keyword>
<keyword evidence="3 6" id="KW-0812">Transmembrane</keyword>
<dbReference type="InterPro" id="IPR003856">
    <property type="entry name" value="LPS_length_determ_N"/>
</dbReference>
<accession>B9L4V6</accession>
<feature type="domain" description="Polysaccharide chain length determinant N-terminal" evidence="7">
    <location>
        <begin position="2"/>
        <end position="81"/>
    </location>
</feature>
<dbReference type="Proteomes" id="UP000000447">
    <property type="component" value="Plasmid unnamed"/>
</dbReference>
<evidence type="ECO:0000256" key="5">
    <source>
        <dbReference type="ARBA" id="ARBA00023136"/>
    </source>
</evidence>
<dbReference type="EMBL" id="CP001276">
    <property type="protein sequence ID" value="ACM06446.1"/>
    <property type="molecule type" value="Genomic_DNA"/>
</dbReference>
<evidence type="ECO:0000256" key="2">
    <source>
        <dbReference type="ARBA" id="ARBA00022475"/>
    </source>
</evidence>
<evidence type="ECO:0000256" key="3">
    <source>
        <dbReference type="ARBA" id="ARBA00022692"/>
    </source>
</evidence>
<dbReference type="GO" id="GO:0005886">
    <property type="term" value="C:plasma membrane"/>
    <property type="evidence" value="ECO:0007669"/>
    <property type="project" value="UniProtKB-SubCell"/>
</dbReference>
<organism evidence="8 9">
    <name type="scientific">Thermomicrobium roseum (strain ATCC 27502 / DSM 5159 / P-2)</name>
    <dbReference type="NCBI Taxonomy" id="309801"/>
    <lineage>
        <taxon>Bacteria</taxon>
        <taxon>Pseudomonadati</taxon>
        <taxon>Thermomicrobiota</taxon>
        <taxon>Thermomicrobia</taxon>
        <taxon>Thermomicrobiales</taxon>
        <taxon>Thermomicrobiaceae</taxon>
        <taxon>Thermomicrobium</taxon>
    </lineage>
</organism>
<name>B9L4V6_THERP</name>
<keyword evidence="9" id="KW-1185">Reference proteome</keyword>
<dbReference type="HOGENOM" id="CLU_1174987_0_0_0"/>
<dbReference type="GO" id="GO:0004713">
    <property type="term" value="F:protein tyrosine kinase activity"/>
    <property type="evidence" value="ECO:0007669"/>
    <property type="project" value="TreeGrafter"/>
</dbReference>
<comment type="subcellular location">
    <subcellularLocation>
        <location evidence="1">Cell membrane</location>
        <topology evidence="1">Multi-pass membrane protein</topology>
    </subcellularLocation>
</comment>
<evidence type="ECO:0000256" key="1">
    <source>
        <dbReference type="ARBA" id="ARBA00004651"/>
    </source>
</evidence>
<sequence length="236" mass="26142">MELKAYLAILWRQRWLVLFVPAVALLAIIVQAIRYQPRYTASAAVIVTRLPQETPADQYRYDEYYLYLTNEYTVDDFTEVVRGNVFASDVAQRATAALGTPITPGEVQGSFSVTRRNRAVLLSVSAPDAQRAVAIAQAAVAALRERGTQYFGFNDPARQVIVQVIDDPQSAVPDTTRTRLLWAIQLVLAFVIGVFLAFLADSLSDALHDPEDVRRALDLPVVTVIPAPPERRGRAS</sequence>
<keyword evidence="8" id="KW-0614">Plasmid</keyword>
<gene>
    <name evidence="8" type="ordered locus">trd_A0820</name>
</gene>
<reference evidence="8 9" key="1">
    <citation type="journal article" date="2009" name="PLoS ONE">
        <title>Complete genome sequence of the aerobic CO-oxidizing thermophile Thermomicrobium roseum.</title>
        <authorList>
            <person name="Wu D."/>
            <person name="Raymond J."/>
            <person name="Wu M."/>
            <person name="Chatterji S."/>
            <person name="Ren Q."/>
            <person name="Graham J.E."/>
            <person name="Bryant D.A."/>
            <person name="Robb F."/>
            <person name="Colman A."/>
            <person name="Tallon L.J."/>
            <person name="Badger J.H."/>
            <person name="Madupu R."/>
            <person name="Ward N.L."/>
            <person name="Eisen J.A."/>
        </authorList>
    </citation>
    <scope>NUCLEOTIDE SEQUENCE [LARGE SCALE GENOMIC DNA]</scope>
    <source>
        <strain evidence="9">ATCC 27502 / DSM 5159 / P-2</strain>
        <plasmid evidence="8">unnamed</plasmid>
    </source>
</reference>
<evidence type="ECO:0000256" key="6">
    <source>
        <dbReference type="SAM" id="Phobius"/>
    </source>
</evidence>
<dbReference type="RefSeq" id="WP_012642433.1">
    <property type="nucleotide sequence ID" value="NC_011961.1"/>
</dbReference>
<proteinExistence type="predicted"/>
<dbReference type="KEGG" id="tro:trd_A0820"/>
<feature type="transmembrane region" description="Helical" evidence="6">
    <location>
        <begin position="15"/>
        <end position="33"/>
    </location>
</feature>
<protein>
    <submittedName>
        <fullName evidence="8">Lipopolysaccharide biosynthesis protein, putative</fullName>
    </submittedName>
</protein>
<dbReference type="AlphaFoldDB" id="B9L4V6"/>
<dbReference type="OrthoDB" id="156830at2"/>
<dbReference type="eggNOG" id="COG3944">
    <property type="taxonomic scope" value="Bacteria"/>
</dbReference>
<dbReference type="PANTHER" id="PTHR32309:SF13">
    <property type="entry name" value="FERRIC ENTEROBACTIN TRANSPORT PROTEIN FEPE"/>
    <property type="match status" value="1"/>
</dbReference>
<dbReference type="PANTHER" id="PTHR32309">
    <property type="entry name" value="TYROSINE-PROTEIN KINASE"/>
    <property type="match status" value="1"/>
</dbReference>
<evidence type="ECO:0000313" key="8">
    <source>
        <dbReference type="EMBL" id="ACM06446.1"/>
    </source>
</evidence>
<feature type="transmembrane region" description="Helical" evidence="6">
    <location>
        <begin position="180"/>
        <end position="200"/>
    </location>
</feature>
<evidence type="ECO:0000256" key="4">
    <source>
        <dbReference type="ARBA" id="ARBA00022989"/>
    </source>
</evidence>
<evidence type="ECO:0000313" key="9">
    <source>
        <dbReference type="Proteomes" id="UP000000447"/>
    </source>
</evidence>
<geneLocation type="plasmid" evidence="9">
    <name>Tros</name>
</geneLocation>
<keyword evidence="4 6" id="KW-1133">Transmembrane helix</keyword>
<dbReference type="Pfam" id="PF02706">
    <property type="entry name" value="Wzz"/>
    <property type="match status" value="1"/>
</dbReference>
<keyword evidence="2" id="KW-1003">Cell membrane</keyword>